<accession>A0A0W0G598</accession>
<name>A0A0W0G598_MONRR</name>
<organism evidence="1 2">
    <name type="scientific">Moniliophthora roreri</name>
    <name type="common">Frosty pod rot fungus</name>
    <name type="synonym">Monilia roreri</name>
    <dbReference type="NCBI Taxonomy" id="221103"/>
    <lineage>
        <taxon>Eukaryota</taxon>
        <taxon>Fungi</taxon>
        <taxon>Dikarya</taxon>
        <taxon>Basidiomycota</taxon>
        <taxon>Agaricomycotina</taxon>
        <taxon>Agaricomycetes</taxon>
        <taxon>Agaricomycetidae</taxon>
        <taxon>Agaricales</taxon>
        <taxon>Marasmiineae</taxon>
        <taxon>Marasmiaceae</taxon>
        <taxon>Moniliophthora</taxon>
    </lineage>
</organism>
<evidence type="ECO:0000313" key="1">
    <source>
        <dbReference type="EMBL" id="KTB43740.1"/>
    </source>
</evidence>
<comment type="caution">
    <text evidence="1">The sequence shown here is derived from an EMBL/GenBank/DDBJ whole genome shotgun (WGS) entry which is preliminary data.</text>
</comment>
<dbReference type="Proteomes" id="UP000054988">
    <property type="component" value="Unassembled WGS sequence"/>
</dbReference>
<protein>
    <submittedName>
        <fullName evidence="1">Uncharacterized protein</fullName>
    </submittedName>
</protein>
<reference evidence="1 2" key="1">
    <citation type="submission" date="2015-12" db="EMBL/GenBank/DDBJ databases">
        <title>Draft genome sequence of Moniliophthora roreri, the causal agent of frosty pod rot of cacao.</title>
        <authorList>
            <person name="Aime M.C."/>
            <person name="Diaz-Valderrama J.R."/>
            <person name="Kijpornyongpan T."/>
            <person name="Phillips-Mora W."/>
        </authorList>
    </citation>
    <scope>NUCLEOTIDE SEQUENCE [LARGE SCALE GENOMIC DNA]</scope>
    <source>
        <strain evidence="1 2">MCA 2952</strain>
    </source>
</reference>
<evidence type="ECO:0000313" key="2">
    <source>
        <dbReference type="Proteomes" id="UP000054988"/>
    </source>
</evidence>
<gene>
    <name evidence="1" type="ORF">WG66_3683</name>
</gene>
<proteinExistence type="predicted"/>
<dbReference type="AlphaFoldDB" id="A0A0W0G598"/>
<sequence length="19" mass="2135">MDIIFILLDILLTRSLASS</sequence>
<dbReference type="EMBL" id="LATX01001091">
    <property type="protein sequence ID" value="KTB43740.1"/>
    <property type="molecule type" value="Genomic_DNA"/>
</dbReference>